<dbReference type="InterPro" id="IPR029068">
    <property type="entry name" value="Glyas_Bleomycin-R_OHBP_Dase"/>
</dbReference>
<dbReference type="Proteomes" id="UP000184368">
    <property type="component" value="Unassembled WGS sequence"/>
</dbReference>
<name>A0A1M4X4F8_9BACT</name>
<dbReference type="PANTHER" id="PTHR33990:SF1">
    <property type="entry name" value="PROTEIN YJDN"/>
    <property type="match status" value="1"/>
</dbReference>
<dbReference type="CDD" id="cd06588">
    <property type="entry name" value="PhnB_like"/>
    <property type="match status" value="1"/>
</dbReference>
<sequence>MQVTPYFTFAGNCEEALNFYAKAFHGQIKNLSRFEGSPAEEMSQDGNKVLHAQFCAKKLQFMASDSGDKDWKATGGNMVHLSIDFDEPGELEKVFKALSDGATITMPLQDTFWGARFGMLTDKFGISWMFNYDYKQD</sequence>
<dbReference type="STRING" id="1302690.BUE76_06225"/>
<organism evidence="2 3">
    <name type="scientific">Cnuella takakiae</name>
    <dbReference type="NCBI Taxonomy" id="1302690"/>
    <lineage>
        <taxon>Bacteria</taxon>
        <taxon>Pseudomonadati</taxon>
        <taxon>Bacteroidota</taxon>
        <taxon>Chitinophagia</taxon>
        <taxon>Chitinophagales</taxon>
        <taxon>Chitinophagaceae</taxon>
        <taxon>Cnuella</taxon>
    </lineage>
</organism>
<protein>
    <submittedName>
        <fullName evidence="2">PhnB protein</fullName>
    </submittedName>
</protein>
<gene>
    <name evidence="2" type="ORF">SAMN05444008_103236</name>
</gene>
<reference evidence="2 3" key="1">
    <citation type="submission" date="2016-11" db="EMBL/GenBank/DDBJ databases">
        <authorList>
            <person name="Jaros S."/>
            <person name="Januszkiewicz K."/>
            <person name="Wedrychowicz H."/>
        </authorList>
    </citation>
    <scope>NUCLEOTIDE SEQUENCE [LARGE SCALE GENOMIC DNA]</scope>
    <source>
        <strain evidence="2 3">DSM 26897</strain>
    </source>
</reference>
<evidence type="ECO:0000313" key="2">
    <source>
        <dbReference type="EMBL" id="SHE88082.1"/>
    </source>
</evidence>
<accession>A0A1M4X4F8</accession>
<dbReference type="InterPro" id="IPR028973">
    <property type="entry name" value="PhnB-like"/>
</dbReference>
<dbReference type="SUPFAM" id="SSF54593">
    <property type="entry name" value="Glyoxalase/Bleomycin resistance protein/Dihydroxybiphenyl dioxygenase"/>
    <property type="match status" value="1"/>
</dbReference>
<dbReference type="RefSeq" id="WP_073040782.1">
    <property type="nucleotide sequence ID" value="NZ_FQUO01000003.1"/>
</dbReference>
<evidence type="ECO:0000313" key="3">
    <source>
        <dbReference type="Proteomes" id="UP000184368"/>
    </source>
</evidence>
<proteinExistence type="predicted"/>
<dbReference type="Pfam" id="PF06983">
    <property type="entry name" value="3-dmu-9_3-mt"/>
    <property type="match status" value="1"/>
</dbReference>
<dbReference type="Gene3D" id="3.10.180.10">
    <property type="entry name" value="2,3-Dihydroxybiphenyl 1,2-Dioxygenase, domain 1"/>
    <property type="match status" value="1"/>
</dbReference>
<feature type="domain" description="PhnB-like" evidence="1">
    <location>
        <begin position="2"/>
        <end position="128"/>
    </location>
</feature>
<dbReference type="AlphaFoldDB" id="A0A1M4X4F8"/>
<dbReference type="PANTHER" id="PTHR33990">
    <property type="entry name" value="PROTEIN YJDN-RELATED"/>
    <property type="match status" value="1"/>
</dbReference>
<evidence type="ECO:0000259" key="1">
    <source>
        <dbReference type="Pfam" id="PF06983"/>
    </source>
</evidence>
<dbReference type="EMBL" id="FQUO01000003">
    <property type="protein sequence ID" value="SHE88082.1"/>
    <property type="molecule type" value="Genomic_DNA"/>
</dbReference>
<keyword evidence="3" id="KW-1185">Reference proteome</keyword>
<dbReference type="OrthoDB" id="9795306at2"/>